<gene>
    <name evidence="1" type="primary">trpE_2</name>
    <name evidence="1" type="ORF">Lspi_1859</name>
</gene>
<dbReference type="SUPFAM" id="SSF52317">
    <property type="entry name" value="Class I glutamine amidotransferase-like"/>
    <property type="match status" value="1"/>
</dbReference>
<dbReference type="PANTHER" id="PTHR43235:SF1">
    <property type="entry name" value="GLUTAMINE AMIDOTRANSFERASE PB2B2.05-RELATED"/>
    <property type="match status" value="1"/>
</dbReference>
<dbReference type="GO" id="GO:0033969">
    <property type="term" value="F:gamma-glutamyl-gamma-aminobutyrate hydrolase activity"/>
    <property type="evidence" value="ECO:0007669"/>
    <property type="project" value="TreeGrafter"/>
</dbReference>
<sequence>MKLIGVTMRVEHHQHINEYRDALDQRWYLFLRACGLFPVLIPNHNTSMALLSEMNLSGIILSGGNSLSTLGGDSPQRDELEKTLLDYAVYEKKPVLGVCRGMQMMQAYFDVSLFPVANHVAVRHNVRFAAGPDRNVNSYHEYGARDSSESLTIDARAEDGVIEAVSHVSLPIRGIMWHPEREHIFSEEDIRLFKDHFQS</sequence>
<dbReference type="InterPro" id="IPR011697">
    <property type="entry name" value="Peptidase_C26"/>
</dbReference>
<dbReference type="InterPro" id="IPR044668">
    <property type="entry name" value="PuuD-like"/>
</dbReference>
<proteinExistence type="predicted"/>
<dbReference type="EMBL" id="LNYX01000030">
    <property type="protein sequence ID" value="KTD62009.1"/>
    <property type="molecule type" value="Genomic_DNA"/>
</dbReference>
<evidence type="ECO:0000313" key="2">
    <source>
        <dbReference type="Proteomes" id="UP000054877"/>
    </source>
</evidence>
<keyword evidence="1" id="KW-0456">Lyase</keyword>
<dbReference type="Gene3D" id="3.40.50.880">
    <property type="match status" value="1"/>
</dbReference>
<accession>A0A0W0YYP8</accession>
<dbReference type="AlphaFoldDB" id="A0A0W0YYP8"/>
<dbReference type="Proteomes" id="UP000054877">
    <property type="component" value="Unassembled WGS sequence"/>
</dbReference>
<protein>
    <submittedName>
        <fullName evidence="1">Anthranilate synthase</fullName>
        <ecNumber evidence="1">4.1.3.27</ecNumber>
    </submittedName>
</protein>
<organism evidence="1 2">
    <name type="scientific">Legionella spiritensis</name>
    <dbReference type="NCBI Taxonomy" id="452"/>
    <lineage>
        <taxon>Bacteria</taxon>
        <taxon>Pseudomonadati</taxon>
        <taxon>Pseudomonadota</taxon>
        <taxon>Gammaproteobacteria</taxon>
        <taxon>Legionellales</taxon>
        <taxon>Legionellaceae</taxon>
        <taxon>Legionella</taxon>
    </lineage>
</organism>
<keyword evidence="2" id="KW-1185">Reference proteome</keyword>
<dbReference type="GO" id="GO:0005829">
    <property type="term" value="C:cytosol"/>
    <property type="evidence" value="ECO:0007669"/>
    <property type="project" value="TreeGrafter"/>
</dbReference>
<dbReference type="STRING" id="452.Lspi_1859"/>
<comment type="caution">
    <text evidence="1">The sequence shown here is derived from an EMBL/GenBank/DDBJ whole genome shotgun (WGS) entry which is preliminary data.</text>
</comment>
<dbReference type="PATRIC" id="fig|452.5.peg.2042"/>
<dbReference type="EC" id="4.1.3.27" evidence="1"/>
<dbReference type="GO" id="GO:0006598">
    <property type="term" value="P:polyamine catabolic process"/>
    <property type="evidence" value="ECO:0007669"/>
    <property type="project" value="TreeGrafter"/>
</dbReference>
<evidence type="ECO:0000313" key="1">
    <source>
        <dbReference type="EMBL" id="KTD62009.1"/>
    </source>
</evidence>
<dbReference type="GO" id="GO:0004049">
    <property type="term" value="F:anthranilate synthase activity"/>
    <property type="evidence" value="ECO:0007669"/>
    <property type="project" value="UniProtKB-EC"/>
</dbReference>
<dbReference type="Pfam" id="PF07722">
    <property type="entry name" value="Peptidase_C26"/>
    <property type="match status" value="1"/>
</dbReference>
<dbReference type="InterPro" id="IPR029062">
    <property type="entry name" value="Class_I_gatase-like"/>
</dbReference>
<name>A0A0W0YYP8_LEGSP</name>
<dbReference type="PROSITE" id="PS51273">
    <property type="entry name" value="GATASE_TYPE_1"/>
    <property type="match status" value="1"/>
</dbReference>
<reference evidence="1 2" key="1">
    <citation type="submission" date="2015-11" db="EMBL/GenBank/DDBJ databases">
        <title>Genomic analysis of 38 Legionella species identifies large and diverse effector repertoires.</title>
        <authorList>
            <person name="Burstein D."/>
            <person name="Amaro F."/>
            <person name="Zusman T."/>
            <person name="Lifshitz Z."/>
            <person name="Cohen O."/>
            <person name="Gilbert J.A."/>
            <person name="Pupko T."/>
            <person name="Shuman H.A."/>
            <person name="Segal G."/>
        </authorList>
    </citation>
    <scope>NUCLEOTIDE SEQUENCE [LARGE SCALE GENOMIC DNA]</scope>
    <source>
        <strain evidence="1 2">Mt.St.Helens-9</strain>
    </source>
</reference>
<dbReference type="PANTHER" id="PTHR43235">
    <property type="entry name" value="GLUTAMINE AMIDOTRANSFERASE PB2B2.05-RELATED"/>
    <property type="match status" value="1"/>
</dbReference>
<dbReference type="RefSeq" id="WP_058483781.1">
    <property type="nucleotide sequence ID" value="NZ_LNYX01000030.1"/>
</dbReference>